<dbReference type="Proteomes" id="UP000019243">
    <property type="component" value="Unassembled WGS sequence"/>
</dbReference>
<accession>W7D9U3</accession>
<dbReference type="Gene3D" id="3.40.30.10">
    <property type="entry name" value="Glutaredoxin"/>
    <property type="match status" value="1"/>
</dbReference>
<reference evidence="2 3" key="1">
    <citation type="submission" date="2012-12" db="EMBL/GenBank/DDBJ databases">
        <title>Novel taxa of Listeriaceae from agricultural environments in the United States.</title>
        <authorList>
            <person name="den Bakker H.C."/>
            <person name="Allred A."/>
            <person name="Warchocki S."/>
            <person name="Wright E.M."/>
            <person name="Burrell A."/>
            <person name="Nightingale K.K."/>
            <person name="Kephart D."/>
            <person name="Wiedmann M."/>
        </authorList>
    </citation>
    <scope>NUCLEOTIDE SEQUENCE [LARGE SCALE GENOMIC DNA]</scope>
    <source>
        <strain evidence="2 3">FSL F6-1037</strain>
    </source>
</reference>
<protein>
    <submittedName>
        <fullName evidence="2">Thioredoxin domain-containing protein</fullName>
    </submittedName>
</protein>
<organism evidence="2 3">
    <name type="scientific">Brochothrix campestris FSL F6-1037</name>
    <dbReference type="NCBI Taxonomy" id="1265861"/>
    <lineage>
        <taxon>Bacteria</taxon>
        <taxon>Bacillati</taxon>
        <taxon>Bacillota</taxon>
        <taxon>Bacilli</taxon>
        <taxon>Bacillales</taxon>
        <taxon>Listeriaceae</taxon>
        <taxon>Brochothrix</taxon>
    </lineage>
</organism>
<dbReference type="Pfam" id="PF00085">
    <property type="entry name" value="Thioredoxin"/>
    <property type="match status" value="1"/>
</dbReference>
<name>W7D9U3_9LIST</name>
<evidence type="ECO:0000313" key="3">
    <source>
        <dbReference type="Proteomes" id="UP000019243"/>
    </source>
</evidence>
<sequence>MQEWYEPSFHEAREQQRAFAVLFYTPMCGSCHVVERQLDIIAETVPELTLVKMNLNYLPKIVQTYQIQSVPSVYRFDTNGVVKRLTVIDNVTELYRELIVLKKKVKQ</sequence>
<keyword evidence="3" id="KW-1185">Reference proteome</keyword>
<dbReference type="CDD" id="cd02947">
    <property type="entry name" value="TRX_family"/>
    <property type="match status" value="1"/>
</dbReference>
<evidence type="ECO:0000313" key="2">
    <source>
        <dbReference type="EMBL" id="EUJ42033.1"/>
    </source>
</evidence>
<gene>
    <name evidence="2" type="ORF">BCAMP_01490</name>
</gene>
<dbReference type="EMBL" id="AODH01000004">
    <property type="protein sequence ID" value="EUJ42033.1"/>
    <property type="molecule type" value="Genomic_DNA"/>
</dbReference>
<feature type="domain" description="Thioredoxin" evidence="1">
    <location>
        <begin position="9"/>
        <end position="85"/>
    </location>
</feature>
<proteinExistence type="predicted"/>
<dbReference type="InterPro" id="IPR036249">
    <property type="entry name" value="Thioredoxin-like_sf"/>
</dbReference>
<dbReference type="STRING" id="1265861.BCAMP_01490"/>
<dbReference type="AlphaFoldDB" id="W7D9U3"/>
<dbReference type="InterPro" id="IPR013766">
    <property type="entry name" value="Thioredoxin_domain"/>
</dbReference>
<dbReference type="RefSeq" id="WP_035313048.1">
    <property type="nucleotide sequence ID" value="NZ_AODH01000004.1"/>
</dbReference>
<comment type="caution">
    <text evidence="2">The sequence shown here is derived from an EMBL/GenBank/DDBJ whole genome shotgun (WGS) entry which is preliminary data.</text>
</comment>
<evidence type="ECO:0000259" key="1">
    <source>
        <dbReference type="Pfam" id="PF00085"/>
    </source>
</evidence>
<dbReference type="SUPFAM" id="SSF52833">
    <property type="entry name" value="Thioredoxin-like"/>
    <property type="match status" value="1"/>
</dbReference>